<dbReference type="KEGG" id="gaz:Pan241w_00330"/>
<evidence type="ECO:0000256" key="1">
    <source>
        <dbReference type="SAM" id="Phobius"/>
    </source>
</evidence>
<reference evidence="2 3" key="1">
    <citation type="submission" date="2019-02" db="EMBL/GenBank/DDBJ databases">
        <title>Deep-cultivation of Planctomycetes and their phenomic and genomic characterization uncovers novel biology.</title>
        <authorList>
            <person name="Wiegand S."/>
            <person name="Jogler M."/>
            <person name="Boedeker C."/>
            <person name="Pinto D."/>
            <person name="Vollmers J."/>
            <person name="Rivas-Marin E."/>
            <person name="Kohn T."/>
            <person name="Peeters S.H."/>
            <person name="Heuer A."/>
            <person name="Rast P."/>
            <person name="Oberbeckmann S."/>
            <person name="Bunk B."/>
            <person name="Jeske O."/>
            <person name="Meyerdierks A."/>
            <person name="Storesund J.E."/>
            <person name="Kallscheuer N."/>
            <person name="Luecker S."/>
            <person name="Lage O.M."/>
            <person name="Pohl T."/>
            <person name="Merkel B.J."/>
            <person name="Hornburger P."/>
            <person name="Mueller R.-W."/>
            <person name="Bruemmer F."/>
            <person name="Labrenz M."/>
            <person name="Spormann A.M."/>
            <person name="Op den Camp H."/>
            <person name="Overmann J."/>
            <person name="Amann R."/>
            <person name="Jetten M.S.M."/>
            <person name="Mascher T."/>
            <person name="Medema M.H."/>
            <person name="Devos D.P."/>
            <person name="Kaster A.-K."/>
            <person name="Ovreas L."/>
            <person name="Rohde M."/>
            <person name="Galperin M.Y."/>
            <person name="Jogler C."/>
        </authorList>
    </citation>
    <scope>NUCLEOTIDE SEQUENCE [LARGE SCALE GENOMIC DNA]</scope>
    <source>
        <strain evidence="2 3">Pan241w</strain>
    </source>
</reference>
<dbReference type="SUPFAM" id="SSF50974">
    <property type="entry name" value="Nitrous oxide reductase, N-terminal domain"/>
    <property type="match status" value="1"/>
</dbReference>
<dbReference type="RefSeq" id="WP_145209163.1">
    <property type="nucleotide sequence ID" value="NZ_CP036269.1"/>
</dbReference>
<keyword evidence="1" id="KW-0472">Membrane</keyword>
<dbReference type="InterPro" id="IPR011045">
    <property type="entry name" value="N2O_reductase_N"/>
</dbReference>
<dbReference type="Proteomes" id="UP000317171">
    <property type="component" value="Chromosome"/>
</dbReference>
<keyword evidence="3" id="KW-1185">Reference proteome</keyword>
<gene>
    <name evidence="2" type="ORF">Pan241w_00330</name>
</gene>
<evidence type="ECO:0008006" key="4">
    <source>
        <dbReference type="Google" id="ProtNLM"/>
    </source>
</evidence>
<dbReference type="EMBL" id="CP036269">
    <property type="protein sequence ID" value="QDT39980.1"/>
    <property type="molecule type" value="Genomic_DNA"/>
</dbReference>
<protein>
    <recommendedName>
        <fullName evidence="4">NHL repeat protein</fullName>
    </recommendedName>
</protein>
<feature type="transmembrane region" description="Helical" evidence="1">
    <location>
        <begin position="7"/>
        <end position="27"/>
    </location>
</feature>
<accession>A0A517R7V8</accession>
<dbReference type="OrthoDB" id="9844177at2"/>
<dbReference type="AlphaFoldDB" id="A0A517R7V8"/>
<keyword evidence="1" id="KW-1133">Transmembrane helix</keyword>
<keyword evidence="1" id="KW-0812">Transmembrane</keyword>
<name>A0A517R7V8_9PLAN</name>
<proteinExistence type="predicted"/>
<organism evidence="2 3">
    <name type="scientific">Gimesia alba</name>
    <dbReference type="NCBI Taxonomy" id="2527973"/>
    <lineage>
        <taxon>Bacteria</taxon>
        <taxon>Pseudomonadati</taxon>
        <taxon>Planctomycetota</taxon>
        <taxon>Planctomycetia</taxon>
        <taxon>Planctomycetales</taxon>
        <taxon>Planctomycetaceae</taxon>
        <taxon>Gimesia</taxon>
    </lineage>
</organism>
<evidence type="ECO:0000313" key="2">
    <source>
        <dbReference type="EMBL" id="QDT39980.1"/>
    </source>
</evidence>
<evidence type="ECO:0000313" key="3">
    <source>
        <dbReference type="Proteomes" id="UP000317171"/>
    </source>
</evidence>
<sequence length="348" mass="38433">MKLNPKYLLLLFPVALILCPVIIYQSYMKNWRYSTLGVAISPVGTHLLMTHQKGINFGARFCNKVSLYDLRQQRTLWTSSDLAKPGKLPLFFSEDSPGIVLVEGTYIGFDLKGNVSRKIDTIADGVIADAKMVNGEVFAVDTKGEWSHGKATGALEATPEVHLPGSRYSIAPDGKIIAVANMYAIEDDFFRIYSMADNSSQAVSVQKGVACLCALKNEQVLVVDQAGSCFLVMFSADKAEPVRKHLIDLPNIQPFSMVEMARIHSTDDGSFFVVYMTDQQTLNLVEKADAGFQVSLVDCSSFLNRGSKANMTQVRCSETNDFCIWVTYDGISGIVRKEQGTWIADTDF</sequence>